<dbReference type="EMBL" id="LT841305">
    <property type="protein sequence ID" value="SMH65192.1"/>
    <property type="molecule type" value="Genomic_DNA"/>
</dbReference>
<evidence type="ECO:0000313" key="3">
    <source>
        <dbReference type="EMBL" id="SMH65192.1"/>
    </source>
</evidence>
<evidence type="ECO:0000313" key="4">
    <source>
        <dbReference type="Proteomes" id="UP000193925"/>
    </source>
</evidence>
<reference evidence="1" key="2">
    <citation type="submission" date="2014-07" db="EMBL/GenBank/DDBJ databases">
        <title>Initial genome analysis of the psychrotolerant acidophile Acidithiobacillus ferrivorans CF27: insights into iron and sulfur oxidation pathways and into biofilm formation.</title>
        <authorList>
            <person name="Talla E."/>
            <person name="Hedrich S."/>
            <person name="Mangenot S."/>
            <person name="Ji B."/>
            <person name="Johnson D.B."/>
            <person name="Barbe V."/>
            <person name="Bonnefoy V."/>
        </authorList>
    </citation>
    <scope>NUCLEOTIDE SEQUENCE [LARGE SCALE GENOMIC DNA]</scope>
    <source>
        <strain evidence="1">CF27</strain>
    </source>
</reference>
<evidence type="ECO:0000313" key="2">
    <source>
        <dbReference type="EMBL" id="QQD73738.1"/>
    </source>
</evidence>
<dbReference type="EMBL" id="CCCS020000001">
    <property type="protein sequence ID" value="CDQ12264.1"/>
    <property type="molecule type" value="Genomic_DNA"/>
</dbReference>
<reference evidence="2 5" key="4">
    <citation type="submission" date="2020-07" db="EMBL/GenBank/DDBJ databases">
        <title>Complete genome sequence analysis of Acidithiobacillus ferrivorans XJFY6S-08 reveals extreme environmental adaptation to alpine acid mine drainage.</title>
        <authorList>
            <person name="Yan L."/>
            <person name="Ni Y."/>
        </authorList>
    </citation>
    <scope>NUCLEOTIDE SEQUENCE [LARGE SCALE GENOMIC DNA]</scope>
    <source>
        <strain evidence="2 5">XJFY6S-08</strain>
    </source>
</reference>
<dbReference type="InterPro" id="IPR007446">
    <property type="entry name" value="PilP"/>
</dbReference>
<dbReference type="Proteomes" id="UP000193925">
    <property type="component" value="Chromosome AFERRI"/>
</dbReference>
<organism evidence="1">
    <name type="scientific">Acidithiobacillus ferrivorans</name>
    <dbReference type="NCBI Taxonomy" id="160808"/>
    <lineage>
        <taxon>Bacteria</taxon>
        <taxon>Pseudomonadati</taxon>
        <taxon>Pseudomonadota</taxon>
        <taxon>Acidithiobacillia</taxon>
        <taxon>Acidithiobacillales</taxon>
        <taxon>Acidithiobacillaceae</taxon>
        <taxon>Acidithiobacillus</taxon>
    </lineage>
</organism>
<reference evidence="3 4" key="3">
    <citation type="submission" date="2017-03" db="EMBL/GenBank/DDBJ databases">
        <authorList>
            <person name="Regsiter A."/>
            <person name="William W."/>
        </authorList>
    </citation>
    <scope>NUCLEOTIDE SEQUENCE [LARGE SCALE GENOMIC DNA]</scope>
    <source>
        <strain evidence="3">PRJEB5721</strain>
    </source>
</reference>
<dbReference type="EMBL" id="CP059488">
    <property type="protein sequence ID" value="QQD73738.1"/>
    <property type="molecule type" value="Genomic_DNA"/>
</dbReference>
<name>A0A060V0R0_9PROT</name>
<evidence type="ECO:0000313" key="1">
    <source>
        <dbReference type="EMBL" id="CDQ12264.1"/>
    </source>
</evidence>
<keyword evidence="4" id="KW-1185">Reference proteome</keyword>
<dbReference type="RefSeq" id="WP_035190187.1">
    <property type="nucleotide sequence ID" value="NZ_CCCS020000001.1"/>
</dbReference>
<dbReference type="Pfam" id="PF04351">
    <property type="entry name" value="PilP"/>
    <property type="match status" value="1"/>
</dbReference>
<dbReference type="PROSITE" id="PS51257">
    <property type="entry name" value="PROKAR_LIPOPROTEIN"/>
    <property type="match status" value="1"/>
</dbReference>
<accession>A0A060V0R0</accession>
<dbReference type="AlphaFoldDB" id="A0A060V0R0"/>
<evidence type="ECO:0000313" key="5">
    <source>
        <dbReference type="Proteomes" id="UP000595420"/>
    </source>
</evidence>
<protein>
    <submittedName>
        <fullName evidence="1">Pilus assembly protein PilP</fullName>
    </submittedName>
</protein>
<sequence>MKRSLSILMMLTGMVLLSGCSDSDNLSSLRAFVAAGPKTNTHIMPLPKTAAYEPKTYANPLNRDPFTSFSELLLRKEAAAAGTGPRPVSHGPVQPLEKYALSSLSITGIVRDNQGRLWAVVGTPDHKVYRATIGSYIGTHDGRIVNIDDGITKRSVTVEQYLPNAFGGFQKEPTVLQMQNGN</sequence>
<gene>
    <name evidence="1" type="ORF">AFERRI_10087</name>
    <name evidence="3" type="ORF">AFERRI_11227</name>
    <name evidence="2" type="ORF">H2515_05705</name>
</gene>
<reference evidence="1" key="1">
    <citation type="submission" date="2014-03" db="EMBL/GenBank/DDBJ databases">
        <authorList>
            <person name="Genoscope - CEA"/>
        </authorList>
    </citation>
    <scope>NUCLEOTIDE SEQUENCE [LARGE SCALE GENOMIC DNA]</scope>
    <source>
        <strain evidence="1">CF27</strain>
    </source>
</reference>
<dbReference type="Gene3D" id="2.30.30.830">
    <property type="match status" value="1"/>
</dbReference>
<dbReference type="Proteomes" id="UP000595420">
    <property type="component" value="Chromosome"/>
</dbReference>
<proteinExistence type="predicted"/>